<evidence type="ECO:0000256" key="1">
    <source>
        <dbReference type="SAM" id="Phobius"/>
    </source>
</evidence>
<keyword evidence="1" id="KW-1133">Transmembrane helix</keyword>
<evidence type="ECO:0000313" key="2">
    <source>
        <dbReference type="EMBL" id="JAP10315.1"/>
    </source>
</evidence>
<keyword evidence="1" id="KW-0812">Transmembrane</keyword>
<name>A0A0V0GSX1_SOLCH</name>
<dbReference type="AlphaFoldDB" id="A0A0V0GSX1"/>
<keyword evidence="1" id="KW-0472">Membrane</keyword>
<dbReference type="EMBL" id="GEDG01033330">
    <property type="protein sequence ID" value="JAP10315.1"/>
    <property type="molecule type" value="Transcribed_RNA"/>
</dbReference>
<proteinExistence type="predicted"/>
<protein>
    <submittedName>
        <fullName evidence="2">Putative ovule protein</fullName>
    </submittedName>
</protein>
<accession>A0A0V0GSX1</accession>
<organism evidence="2">
    <name type="scientific">Solanum chacoense</name>
    <name type="common">Chaco potato</name>
    <dbReference type="NCBI Taxonomy" id="4108"/>
    <lineage>
        <taxon>Eukaryota</taxon>
        <taxon>Viridiplantae</taxon>
        <taxon>Streptophyta</taxon>
        <taxon>Embryophyta</taxon>
        <taxon>Tracheophyta</taxon>
        <taxon>Spermatophyta</taxon>
        <taxon>Magnoliopsida</taxon>
        <taxon>eudicotyledons</taxon>
        <taxon>Gunneridae</taxon>
        <taxon>Pentapetalae</taxon>
        <taxon>asterids</taxon>
        <taxon>lamiids</taxon>
        <taxon>Solanales</taxon>
        <taxon>Solanaceae</taxon>
        <taxon>Solanoideae</taxon>
        <taxon>Solaneae</taxon>
        <taxon>Solanum</taxon>
    </lineage>
</organism>
<reference evidence="2" key="1">
    <citation type="submission" date="2015-12" db="EMBL/GenBank/DDBJ databases">
        <title>Gene expression during late stages of embryo sac development: a critical building block for successful pollen-pistil interactions.</title>
        <authorList>
            <person name="Liu Y."/>
            <person name="Joly V."/>
            <person name="Sabar M."/>
            <person name="Matton D.P."/>
        </authorList>
    </citation>
    <scope>NUCLEOTIDE SEQUENCE</scope>
</reference>
<feature type="transmembrane region" description="Helical" evidence="1">
    <location>
        <begin position="20"/>
        <end position="37"/>
    </location>
</feature>
<sequence>MPLLQAISQTHSFPANSFTIVFQILTSPSLFLTPFSLKSLTPMSFLGISSSVHTPIVHSPKKPLVFTIK</sequence>